<dbReference type="InterPro" id="IPR000008">
    <property type="entry name" value="C2_dom"/>
</dbReference>
<dbReference type="FunFam" id="2.60.40.150:FF:000014">
    <property type="entry name" value="protein unc-13 homolog B"/>
    <property type="match status" value="1"/>
</dbReference>
<keyword evidence="2" id="KW-0479">Metal-binding</keyword>
<dbReference type="PANTHER" id="PTHR10480">
    <property type="entry name" value="PROTEIN UNC-13 HOMOLOG"/>
    <property type="match status" value="1"/>
</dbReference>
<evidence type="ECO:0000259" key="5">
    <source>
        <dbReference type="PROSITE" id="PS51259"/>
    </source>
</evidence>
<dbReference type="Proteomes" id="UP000001593">
    <property type="component" value="Unassembled WGS sequence"/>
</dbReference>
<dbReference type="Gene3D" id="2.60.40.150">
    <property type="entry name" value="C2 domain"/>
    <property type="match status" value="1"/>
</dbReference>
<dbReference type="InterPro" id="IPR035892">
    <property type="entry name" value="C2_domain_sf"/>
</dbReference>
<dbReference type="HOGENOM" id="CLU_032451_0_0_1"/>
<dbReference type="eggNOG" id="KOG1011">
    <property type="taxonomic scope" value="Eukaryota"/>
</dbReference>
<feature type="non-terminal residue" evidence="6">
    <location>
        <position position="500"/>
    </location>
</feature>
<feature type="domain" description="MHD2" evidence="5">
    <location>
        <begin position="170"/>
        <end position="314"/>
    </location>
</feature>
<dbReference type="GO" id="GO:0008270">
    <property type="term" value="F:zinc ion binding"/>
    <property type="evidence" value="ECO:0007669"/>
    <property type="project" value="UniProtKB-KW"/>
</dbReference>
<dbReference type="GO" id="GO:0019992">
    <property type="term" value="F:diacylglycerol binding"/>
    <property type="evidence" value="ECO:0007669"/>
    <property type="project" value="InterPro"/>
</dbReference>
<dbReference type="PANTHER" id="PTHR10480:SF12">
    <property type="entry name" value="UNC-13, ISOFORM E"/>
    <property type="match status" value="1"/>
</dbReference>
<dbReference type="PhylomeDB" id="A7T1D8"/>
<dbReference type="AlphaFoldDB" id="A7T1D8"/>
<dbReference type="STRING" id="45351.A7T1D8"/>
<dbReference type="OMA" id="RWQTASV"/>
<dbReference type="InParanoid" id="A7T1D8"/>
<evidence type="ECO:0000313" key="7">
    <source>
        <dbReference type="Proteomes" id="UP000001593"/>
    </source>
</evidence>
<dbReference type="InterPro" id="IPR027080">
    <property type="entry name" value="Unc-13"/>
</dbReference>
<dbReference type="GO" id="GO:0007268">
    <property type="term" value="P:chemical synaptic transmission"/>
    <property type="evidence" value="ECO:0007669"/>
    <property type="project" value="InterPro"/>
</dbReference>
<evidence type="ECO:0000256" key="1">
    <source>
        <dbReference type="ARBA" id="ARBA00022737"/>
    </source>
</evidence>
<evidence type="ECO:0000259" key="4">
    <source>
        <dbReference type="PROSITE" id="PS51258"/>
    </source>
</evidence>
<proteinExistence type="predicted"/>
<dbReference type="Pfam" id="PF00168">
    <property type="entry name" value="C2"/>
    <property type="match status" value="1"/>
</dbReference>
<keyword evidence="7" id="KW-1185">Reference proteome</keyword>
<dbReference type="EMBL" id="DS470100">
    <property type="protein sequence ID" value="EDO30233.1"/>
    <property type="molecule type" value="Genomic_DNA"/>
</dbReference>
<dbReference type="SUPFAM" id="SSF49562">
    <property type="entry name" value="C2 domain (Calcium/lipid-binding domain, CaLB)"/>
    <property type="match status" value="1"/>
</dbReference>
<protein>
    <submittedName>
        <fullName evidence="6">Uncharacterized protein</fullName>
    </submittedName>
</protein>
<dbReference type="PROSITE" id="PS51258">
    <property type="entry name" value="MHD1"/>
    <property type="match status" value="1"/>
</dbReference>
<organism evidence="6 7">
    <name type="scientific">Nematostella vectensis</name>
    <name type="common">Starlet sea anemone</name>
    <dbReference type="NCBI Taxonomy" id="45351"/>
    <lineage>
        <taxon>Eukaryota</taxon>
        <taxon>Metazoa</taxon>
        <taxon>Cnidaria</taxon>
        <taxon>Anthozoa</taxon>
        <taxon>Hexacorallia</taxon>
        <taxon>Actiniaria</taxon>
        <taxon>Edwardsiidae</taxon>
        <taxon>Nematostella</taxon>
    </lineage>
</organism>
<dbReference type="Gene3D" id="1.20.58.1100">
    <property type="match status" value="1"/>
</dbReference>
<feature type="domain" description="C2" evidence="3">
    <location>
        <begin position="329"/>
        <end position="456"/>
    </location>
</feature>
<evidence type="ECO:0000259" key="3">
    <source>
        <dbReference type="PROSITE" id="PS50004"/>
    </source>
</evidence>
<dbReference type="SMART" id="SM00239">
    <property type="entry name" value="C2"/>
    <property type="match status" value="1"/>
</dbReference>
<dbReference type="CDD" id="cd08395">
    <property type="entry name" value="C2C_Munc13"/>
    <property type="match status" value="1"/>
</dbReference>
<feature type="domain" description="MHD1" evidence="4">
    <location>
        <begin position="1"/>
        <end position="61"/>
    </location>
</feature>
<dbReference type="InterPro" id="IPR014770">
    <property type="entry name" value="Munc13_1"/>
</dbReference>
<dbReference type="PROSITE" id="PS50004">
    <property type="entry name" value="C2"/>
    <property type="match status" value="1"/>
</dbReference>
<evidence type="ECO:0000313" key="6">
    <source>
        <dbReference type="EMBL" id="EDO30233.1"/>
    </source>
</evidence>
<evidence type="ECO:0000256" key="2">
    <source>
        <dbReference type="ARBA" id="ARBA00022771"/>
    </source>
</evidence>
<keyword evidence="1" id="KW-0677">Repeat</keyword>
<reference evidence="6 7" key="1">
    <citation type="journal article" date="2007" name="Science">
        <title>Sea anemone genome reveals ancestral eumetazoan gene repertoire and genomic organization.</title>
        <authorList>
            <person name="Putnam N.H."/>
            <person name="Srivastava M."/>
            <person name="Hellsten U."/>
            <person name="Dirks B."/>
            <person name="Chapman J."/>
            <person name="Salamov A."/>
            <person name="Terry A."/>
            <person name="Shapiro H."/>
            <person name="Lindquist E."/>
            <person name="Kapitonov V.V."/>
            <person name="Jurka J."/>
            <person name="Genikhovich G."/>
            <person name="Grigoriev I.V."/>
            <person name="Lucas S.M."/>
            <person name="Steele R.E."/>
            <person name="Finnerty J.R."/>
            <person name="Technau U."/>
            <person name="Martindale M.Q."/>
            <person name="Rokhsar D.S."/>
        </authorList>
    </citation>
    <scope>NUCLEOTIDE SEQUENCE [LARGE SCALE GENOMIC DNA]</scope>
    <source>
        <strain evidence="7">CH2 X CH6</strain>
    </source>
</reference>
<accession>A7T1D8</accession>
<dbReference type="GO" id="GO:0045202">
    <property type="term" value="C:synapse"/>
    <property type="evidence" value="ECO:0007669"/>
    <property type="project" value="GOC"/>
</dbReference>
<dbReference type="InterPro" id="IPR010439">
    <property type="entry name" value="MUN_dom"/>
</dbReference>
<dbReference type="Pfam" id="PF06292">
    <property type="entry name" value="MUN"/>
    <property type="match status" value="1"/>
</dbReference>
<sequence>FCPSAQHSVYSNSIVDIFCSLNQNYEIIKKLDCPDPAINTRYIIKFTVTVQKVLLQYAENITNEFKRFCHQEETLVCSRIGCFRFFRVFLHPRKKKTISPDCSEVFKELQVQLNHTLDELCVIFVRSMHLPLPALGCLFLTRSILCRIKSVGHFNITVPSCRAAVEQESAMILQPLMDILEGTLSLLNRACEKSVLKRLLKVQLWKSLLANFERIVVLPPPNDVKGPAYFYMNYMVNRPVFSPQDAGIIGQESRNLSVRQCAVLEAALCRIKDYFYGDGSGLRKTFLEKCQNMQALRHALSLYTQTTDSLIKEFVRTQTSQEEPGIDDPVGEVSVQVDLFTHPGTGEHKVTVKVVAAKDLKWQSPGMFRPFVEVNVVGPHLGNKTRKQATKSKRNTWSPAYNESFFFILGNEVDMINYELHIAVKDYCFARMDAIVGMTVLHLRDIADIGSIACNALLGRALHMDATGWTILKILSQRSADEVARDFVALKSNRRAEGFD</sequence>
<keyword evidence="2" id="KW-0862">Zinc</keyword>
<dbReference type="Gene3D" id="1.10.357.50">
    <property type="match status" value="1"/>
</dbReference>
<gene>
    <name evidence="6" type="ORF">NEMVEDRAFT_v1g141652</name>
</gene>
<dbReference type="InterPro" id="IPR014772">
    <property type="entry name" value="Munc13_dom-2"/>
</dbReference>
<dbReference type="PROSITE" id="PS51259">
    <property type="entry name" value="MHD2"/>
    <property type="match status" value="1"/>
</dbReference>
<name>A7T1D8_NEMVE</name>
<keyword evidence="2" id="KW-0863">Zinc-finger</keyword>